<comment type="caution">
    <text evidence="2">The sequence shown here is derived from an EMBL/GenBank/DDBJ whole genome shotgun (WGS) entry which is preliminary data.</text>
</comment>
<feature type="transmembrane region" description="Helical" evidence="1">
    <location>
        <begin position="820"/>
        <end position="841"/>
    </location>
</feature>
<dbReference type="InParanoid" id="A0A409WSC7"/>
<feature type="transmembrane region" description="Helical" evidence="1">
    <location>
        <begin position="659"/>
        <end position="685"/>
    </location>
</feature>
<gene>
    <name evidence="2" type="ORF">CVT25_015900</name>
</gene>
<evidence type="ECO:0000256" key="1">
    <source>
        <dbReference type="SAM" id="Phobius"/>
    </source>
</evidence>
<name>A0A409WSC7_PSICY</name>
<evidence type="ECO:0000313" key="2">
    <source>
        <dbReference type="EMBL" id="PPQ81379.1"/>
    </source>
</evidence>
<keyword evidence="1" id="KW-1133">Transmembrane helix</keyword>
<feature type="transmembrane region" description="Helical" evidence="1">
    <location>
        <begin position="712"/>
        <end position="732"/>
    </location>
</feature>
<dbReference type="Proteomes" id="UP000283269">
    <property type="component" value="Unassembled WGS sequence"/>
</dbReference>
<evidence type="ECO:0000313" key="3">
    <source>
        <dbReference type="Proteomes" id="UP000283269"/>
    </source>
</evidence>
<dbReference type="OrthoDB" id="3344043at2759"/>
<organism evidence="2 3">
    <name type="scientific">Psilocybe cyanescens</name>
    <dbReference type="NCBI Taxonomy" id="93625"/>
    <lineage>
        <taxon>Eukaryota</taxon>
        <taxon>Fungi</taxon>
        <taxon>Dikarya</taxon>
        <taxon>Basidiomycota</taxon>
        <taxon>Agaricomycotina</taxon>
        <taxon>Agaricomycetes</taxon>
        <taxon>Agaricomycetidae</taxon>
        <taxon>Agaricales</taxon>
        <taxon>Agaricineae</taxon>
        <taxon>Strophariaceae</taxon>
        <taxon>Psilocybe</taxon>
    </lineage>
</organism>
<dbReference type="AlphaFoldDB" id="A0A409WSC7"/>
<proteinExistence type="predicted"/>
<accession>A0A409WSC7</accession>
<keyword evidence="1" id="KW-0812">Transmembrane</keyword>
<feature type="transmembrane region" description="Helical" evidence="1">
    <location>
        <begin position="194"/>
        <end position="213"/>
    </location>
</feature>
<keyword evidence="1" id="KW-0472">Membrane</keyword>
<feature type="transmembrane region" description="Helical" evidence="1">
    <location>
        <begin position="59"/>
        <end position="85"/>
    </location>
</feature>
<keyword evidence="3" id="KW-1185">Reference proteome</keyword>
<feature type="transmembrane region" description="Helical" evidence="1">
    <location>
        <begin position="1178"/>
        <end position="1199"/>
    </location>
</feature>
<reference evidence="2 3" key="1">
    <citation type="journal article" date="2018" name="Evol. Lett.">
        <title>Horizontal gene cluster transfer increased hallucinogenic mushroom diversity.</title>
        <authorList>
            <person name="Reynolds H.T."/>
            <person name="Vijayakumar V."/>
            <person name="Gluck-Thaler E."/>
            <person name="Korotkin H.B."/>
            <person name="Matheny P.B."/>
            <person name="Slot J.C."/>
        </authorList>
    </citation>
    <scope>NUCLEOTIDE SEQUENCE [LARGE SCALE GENOMIC DNA]</scope>
    <source>
        <strain evidence="2 3">2631</strain>
    </source>
</reference>
<feature type="transmembrane region" description="Helical" evidence="1">
    <location>
        <begin position="557"/>
        <end position="576"/>
    </location>
</feature>
<protein>
    <submittedName>
        <fullName evidence="2">Uncharacterized protein</fullName>
    </submittedName>
</protein>
<dbReference type="EMBL" id="NHYD01003260">
    <property type="protein sequence ID" value="PPQ81379.1"/>
    <property type="molecule type" value="Genomic_DNA"/>
</dbReference>
<dbReference type="STRING" id="93625.A0A409WSC7"/>
<feature type="transmembrane region" description="Helical" evidence="1">
    <location>
        <begin position="113"/>
        <end position="134"/>
    </location>
</feature>
<sequence>MYNSHDDNLHFSPSALLPNRQTIILHPDRRSIAYHETAHGPMVRPELTAAQRRASRKGVALVTCLTATLIIGSLLAMTVVLLSYLCAVHQCQVSRHSIISTAPLGKVLTITQITSHISPVSIPIIMGLFSYLLSVEWLRSSKAKKGQNRPTPMQLGLLMSMCNGSNLRSLFTSVKYVALKRPTDKAAKVSPAPMLWQSIFILGSLLAISYIAAGADAWMHASSTSVIIPSNSAYAASSALPSLGREINATMCQAASAFNTDAIGHIIAASCGMLNTGSGGSGNQLAEGIRVLSNSSNLHKVAFTDDQTAILIPSSLPSNITYEARTMGVRSQCTTITKACVFEVADGSFLDYGPNAFLNLDCSRAGIKYQNGTQLSPLCALDNQGLCTDGTSISSNPFTAGEVATSFAYLNPGQPLDTCKHNCSSFIQFNLLTLISCRRWFVHRNKGAWNVIFCNVTALDVIYTYASSRFIIQSATPKSVNDTQHMMAAGFDGQTTAISQAVDGAGLDVSTTYEQAYSVELSRQMLARGAFLYEPTDVIRMQSENNIVGSNLRTPPLTLFIAALLLFACQILWITLRITIATWNIKFVGLAALYLNNPLAVVQTLYGRTDPELTWNDDVAKRFGTETDSDRLRVGPVHNEFGPVPELTAAQMHASRKGVTLTTCLTATLIVGSVLGMSAVLLSYLCAVHQCQVLHSIISTAPLGKVLTITQVMSHISPISIPIIMGLFSYLFSAEWLRSSGVNEGRNRPTPMQYVHRIDSSVLESGRADYDNHDGRLGLLMSMCNSPSIWSFFTSVKYVALNRPTDIGGKVTPAPMLRQSIFVLGSLLAISYIAAGADAWLHASSTSIIILSNSAYVVSSVLPSLGRKINVTMCQAASAFNTDAIGHITAASCGILNTGSGGSGTQLAEGIRVLSNSSNLHKVAFADDQTAIMIPPRFPSNITYEARTVGVRSQCTTITKVCIFEVADGSFLDYGPDALLNLDCSRAGIKYQNGTQLSPLCALDGPLYQRNEYFFQVSADDRLMHRIKPKTICSPFTAGEVATSFAYLNPNRPLDTFVGNTGWFVHRSEGAWNVIFCNVTALDVIYTYASSRYIVQSATPKSVDDTQHVMAAGFDGQTTAISQAVDGAGLDTSTTYEQAYSVELSRQMLARGALLYEPADVIRIQSENNIVGSNLRTLPLALFISVLLVFACQIIWITLRIIIAARNVKFVSLAALYLNNPLAVVQTLYGRTDPELTWDDDVAKRFGTETDFDRLRVGPVHNEFGSVFAVTRG</sequence>